<proteinExistence type="predicted"/>
<keyword evidence="1 3" id="KW-0238">DNA-binding</keyword>
<dbReference type="SMART" id="SM00398">
    <property type="entry name" value="HMG"/>
    <property type="match status" value="1"/>
</dbReference>
<evidence type="ECO:0000256" key="3">
    <source>
        <dbReference type="PROSITE-ProRule" id="PRU00267"/>
    </source>
</evidence>
<reference evidence="6 7" key="1">
    <citation type="journal article" date="2024" name="IMA Fungus">
        <title>IMA Genome - F19 : A genome assembly and annotation guide to empower mycologists, including annotated draft genome sequences of Ceratocystis pirilliformis, Diaporthe australafricana, Fusarium ophioides, Paecilomyces lecythidis, and Sporothrix stenoceras.</title>
        <authorList>
            <person name="Aylward J."/>
            <person name="Wilson A.M."/>
            <person name="Visagie C.M."/>
            <person name="Spraker J."/>
            <person name="Barnes I."/>
            <person name="Buitendag C."/>
            <person name="Ceriani C."/>
            <person name="Del Mar Angel L."/>
            <person name="du Plessis D."/>
            <person name="Fuchs T."/>
            <person name="Gasser K."/>
            <person name="Kramer D."/>
            <person name="Li W."/>
            <person name="Munsamy K."/>
            <person name="Piso A."/>
            <person name="Price J.L."/>
            <person name="Sonnekus B."/>
            <person name="Thomas C."/>
            <person name="van der Nest A."/>
            <person name="van Dijk A."/>
            <person name="van Heerden A."/>
            <person name="van Vuuren N."/>
            <person name="Yilmaz N."/>
            <person name="Duong T.A."/>
            <person name="van der Merwe N.A."/>
            <person name="Wingfield M.J."/>
            <person name="Wingfield B.D."/>
        </authorList>
    </citation>
    <scope>NUCLEOTIDE SEQUENCE [LARGE SCALE GENOMIC DNA]</scope>
    <source>
        <strain evidence="6 7">CMW 18300</strain>
    </source>
</reference>
<keyword evidence="2" id="KW-0804">Transcription</keyword>
<organism evidence="6 7">
    <name type="scientific">Diaporthe australafricana</name>
    <dbReference type="NCBI Taxonomy" id="127596"/>
    <lineage>
        <taxon>Eukaryota</taxon>
        <taxon>Fungi</taxon>
        <taxon>Dikarya</taxon>
        <taxon>Ascomycota</taxon>
        <taxon>Pezizomycotina</taxon>
        <taxon>Sordariomycetes</taxon>
        <taxon>Sordariomycetidae</taxon>
        <taxon>Diaporthales</taxon>
        <taxon>Diaporthaceae</taxon>
        <taxon>Diaporthe</taxon>
    </lineage>
</organism>
<evidence type="ECO:0000256" key="1">
    <source>
        <dbReference type="ARBA" id="ARBA00023125"/>
    </source>
</evidence>
<evidence type="ECO:0000259" key="5">
    <source>
        <dbReference type="PROSITE" id="PS50118"/>
    </source>
</evidence>
<dbReference type="PROSITE" id="PS50118">
    <property type="entry name" value="HMG_BOX_2"/>
    <property type="match status" value="1"/>
</dbReference>
<feature type="DNA-binding region" description="HMG box" evidence="3">
    <location>
        <begin position="148"/>
        <end position="216"/>
    </location>
</feature>
<dbReference type="Pfam" id="PF00505">
    <property type="entry name" value="HMG_box"/>
    <property type="match status" value="1"/>
</dbReference>
<gene>
    <name evidence="6" type="ORF">Daus18300_009951</name>
</gene>
<dbReference type="InterPro" id="IPR009071">
    <property type="entry name" value="HMG_box_dom"/>
</dbReference>
<protein>
    <recommendedName>
        <fullName evidence="5">HMG box domain-containing protein</fullName>
    </recommendedName>
</protein>
<feature type="compositionally biased region" description="Polar residues" evidence="4">
    <location>
        <begin position="139"/>
        <end position="155"/>
    </location>
</feature>
<dbReference type="InterPro" id="IPR050140">
    <property type="entry name" value="SRY-related_HMG-box_TF-like"/>
</dbReference>
<evidence type="ECO:0000313" key="7">
    <source>
        <dbReference type="Proteomes" id="UP001583177"/>
    </source>
</evidence>
<evidence type="ECO:0000256" key="2">
    <source>
        <dbReference type="ARBA" id="ARBA00023163"/>
    </source>
</evidence>
<keyword evidence="7" id="KW-1185">Reference proteome</keyword>
<dbReference type="SUPFAM" id="SSF47095">
    <property type="entry name" value="HMG-box"/>
    <property type="match status" value="1"/>
</dbReference>
<dbReference type="Proteomes" id="UP001583177">
    <property type="component" value="Unassembled WGS sequence"/>
</dbReference>
<feature type="compositionally biased region" description="Basic and acidic residues" evidence="4">
    <location>
        <begin position="158"/>
        <end position="170"/>
    </location>
</feature>
<name>A0ABR3WC76_9PEZI</name>
<feature type="compositionally biased region" description="Acidic residues" evidence="4">
    <location>
        <begin position="109"/>
        <end position="135"/>
    </location>
</feature>
<evidence type="ECO:0000256" key="4">
    <source>
        <dbReference type="SAM" id="MobiDB-lite"/>
    </source>
</evidence>
<keyword evidence="3" id="KW-0539">Nucleus</keyword>
<accession>A0ABR3WC76</accession>
<feature type="domain" description="HMG box" evidence="5">
    <location>
        <begin position="148"/>
        <end position="216"/>
    </location>
</feature>
<dbReference type="PANTHER" id="PTHR10270:SF161">
    <property type="entry name" value="SEX-DETERMINING REGION Y PROTEIN"/>
    <property type="match status" value="1"/>
</dbReference>
<sequence>MADPMKPKVSLVRDPGGRNILFLDECLSHDSIVTRFAPRYQQIVVNGGGVTIFFDANVRSYAIAPIILKPSFSADPDRFQHVTDLERLPSFIGSIGPLVQGGNDRREDEIEDENDDVDDGNDALSTEEMDLDEAAPDQAGSSQTTEKIPRPSNSWIIFRKEKSKELRESKPNMSAGEISTEASRQWKAMSDETKGFYQAMAKEEALQHKIKYPDYHYRPGRK</sequence>
<dbReference type="InterPro" id="IPR036910">
    <property type="entry name" value="HMG_box_dom_sf"/>
</dbReference>
<comment type="caution">
    <text evidence="6">The sequence shown here is derived from an EMBL/GenBank/DDBJ whole genome shotgun (WGS) entry which is preliminary data.</text>
</comment>
<dbReference type="PANTHER" id="PTHR10270">
    <property type="entry name" value="SOX TRANSCRIPTION FACTOR"/>
    <property type="match status" value="1"/>
</dbReference>
<dbReference type="Gene3D" id="1.10.30.10">
    <property type="entry name" value="High mobility group box domain"/>
    <property type="match status" value="1"/>
</dbReference>
<dbReference type="CDD" id="cd01389">
    <property type="entry name" value="HMG-box_ROX1-like"/>
    <property type="match status" value="1"/>
</dbReference>
<dbReference type="EMBL" id="JAWRVE010000105">
    <property type="protein sequence ID" value="KAL1858333.1"/>
    <property type="molecule type" value="Genomic_DNA"/>
</dbReference>
<evidence type="ECO:0000313" key="6">
    <source>
        <dbReference type="EMBL" id="KAL1858333.1"/>
    </source>
</evidence>
<feature type="region of interest" description="Disordered" evidence="4">
    <location>
        <begin position="96"/>
        <end position="186"/>
    </location>
</feature>